<dbReference type="GO" id="GO:0046872">
    <property type="term" value="F:metal ion binding"/>
    <property type="evidence" value="ECO:0007669"/>
    <property type="project" value="UniProtKB-KW"/>
</dbReference>
<feature type="domain" description="Sulfatase N-terminal" evidence="7">
    <location>
        <begin position="27"/>
        <end position="324"/>
    </location>
</feature>
<comment type="similarity">
    <text evidence="1">Belongs to the sulfatase family.</text>
</comment>
<dbReference type="AlphaFoldDB" id="A0A7W7YAC9"/>
<proteinExistence type="inferred from homology"/>
<evidence type="ECO:0000256" key="6">
    <source>
        <dbReference type="SAM" id="SignalP"/>
    </source>
</evidence>
<dbReference type="EMBL" id="JACHIG010000004">
    <property type="protein sequence ID" value="MBB5032548.1"/>
    <property type="molecule type" value="Genomic_DNA"/>
</dbReference>
<dbReference type="Gene3D" id="3.40.720.10">
    <property type="entry name" value="Alkaline Phosphatase, subunit A"/>
    <property type="match status" value="1"/>
</dbReference>
<keyword evidence="2" id="KW-0479">Metal-binding</keyword>
<feature type="compositionally biased region" description="Basic residues" evidence="5">
    <location>
        <begin position="429"/>
        <end position="438"/>
    </location>
</feature>
<evidence type="ECO:0000256" key="3">
    <source>
        <dbReference type="ARBA" id="ARBA00022801"/>
    </source>
</evidence>
<dbReference type="InterPro" id="IPR024607">
    <property type="entry name" value="Sulfatase_CS"/>
</dbReference>
<dbReference type="EC" id="3.1.6.8" evidence="8"/>
<dbReference type="PANTHER" id="PTHR42693:SF53">
    <property type="entry name" value="ENDO-4-O-SULFATASE"/>
    <property type="match status" value="1"/>
</dbReference>
<name>A0A7W7YAC9_9BACT</name>
<evidence type="ECO:0000259" key="7">
    <source>
        <dbReference type="Pfam" id="PF00884"/>
    </source>
</evidence>
<comment type="caution">
    <text evidence="8">The sequence shown here is derived from an EMBL/GenBank/DDBJ whole genome shotgun (WGS) entry which is preliminary data.</text>
</comment>
<keyword evidence="6" id="KW-0732">Signal</keyword>
<dbReference type="GO" id="GO:0004098">
    <property type="term" value="F:cerebroside-sulfatase activity"/>
    <property type="evidence" value="ECO:0007669"/>
    <property type="project" value="UniProtKB-EC"/>
</dbReference>
<accession>A0A7W7YAC9</accession>
<keyword evidence="4" id="KW-0106">Calcium</keyword>
<evidence type="ECO:0000256" key="5">
    <source>
        <dbReference type="SAM" id="MobiDB-lite"/>
    </source>
</evidence>
<evidence type="ECO:0000313" key="9">
    <source>
        <dbReference type="Proteomes" id="UP000590740"/>
    </source>
</evidence>
<sequence length="438" mass="48087">MKRILTLLCTLAVLPCFSPAAENAGKPNIIFILADDLGLDGLSCYGSDVRKTPNIDKLAASGTRFEQCYSAPLCGPSRCVLMTGRYAFRTGGIGNGSWRNGGPGAKSADEQPMARLLKQAGYSTGESGKWRQVGETPRDWGFDEYCTDPTAGGWYWKDSYEKNGETVTTPKEEYNPDIIQAFSLDFINRHKEHPFFLYYSMHLVHGPILRTPDSAADAGKDTDFYNDNIAYMDKQVGALVAEVDKLGLREKTLIIFSGDNGTALNHPRTIGGRMINGKKASMQEGGSRVPLIASWPGVTPAGKVNKDLINFTDMHATFLELAGAKAPEGFKFDSVSIAPQLRGEKGAPREWVYVQLGARWYVRNQGWKLNEKGELFDMSDAPFVEKPVEAAADTEASKAARTRLTAVLAELNPAAGKNDPSGEKDEKPRKKKKKKMQK</sequence>
<feature type="region of interest" description="Disordered" evidence="5">
    <location>
        <begin position="409"/>
        <end position="438"/>
    </location>
</feature>
<dbReference type="InterPro" id="IPR017850">
    <property type="entry name" value="Alkaline_phosphatase_core_sf"/>
</dbReference>
<dbReference type="GO" id="GO:0004065">
    <property type="term" value="F:arylsulfatase activity"/>
    <property type="evidence" value="ECO:0007669"/>
    <property type="project" value="TreeGrafter"/>
</dbReference>
<dbReference type="Pfam" id="PF00884">
    <property type="entry name" value="Sulfatase"/>
    <property type="match status" value="1"/>
</dbReference>
<evidence type="ECO:0000313" key="8">
    <source>
        <dbReference type="EMBL" id="MBB5032548.1"/>
    </source>
</evidence>
<dbReference type="PANTHER" id="PTHR42693">
    <property type="entry name" value="ARYLSULFATASE FAMILY MEMBER"/>
    <property type="match status" value="1"/>
</dbReference>
<gene>
    <name evidence="8" type="ORF">HNQ65_002130</name>
</gene>
<feature type="chain" id="PRO_5031028124" evidence="6">
    <location>
        <begin position="21"/>
        <end position="438"/>
    </location>
</feature>
<protein>
    <submittedName>
        <fullName evidence="8">Arylsulfatase A</fullName>
        <ecNumber evidence="8">3.1.6.8</ecNumber>
    </submittedName>
</protein>
<evidence type="ECO:0000256" key="4">
    <source>
        <dbReference type="ARBA" id="ARBA00022837"/>
    </source>
</evidence>
<dbReference type="Proteomes" id="UP000590740">
    <property type="component" value="Unassembled WGS sequence"/>
</dbReference>
<evidence type="ECO:0000256" key="2">
    <source>
        <dbReference type="ARBA" id="ARBA00022723"/>
    </source>
</evidence>
<keyword evidence="9" id="KW-1185">Reference proteome</keyword>
<dbReference type="SUPFAM" id="SSF53649">
    <property type="entry name" value="Alkaline phosphatase-like"/>
    <property type="match status" value="1"/>
</dbReference>
<dbReference type="RefSeq" id="WP_184339475.1">
    <property type="nucleotide sequence ID" value="NZ_JACHIG010000004.1"/>
</dbReference>
<organism evidence="8 9">
    <name type="scientific">Prosthecobacter vanneervenii</name>
    <dbReference type="NCBI Taxonomy" id="48466"/>
    <lineage>
        <taxon>Bacteria</taxon>
        <taxon>Pseudomonadati</taxon>
        <taxon>Verrucomicrobiota</taxon>
        <taxon>Verrucomicrobiia</taxon>
        <taxon>Verrucomicrobiales</taxon>
        <taxon>Verrucomicrobiaceae</taxon>
        <taxon>Prosthecobacter</taxon>
    </lineage>
</organism>
<dbReference type="InterPro" id="IPR000917">
    <property type="entry name" value="Sulfatase_N"/>
</dbReference>
<dbReference type="PROSITE" id="PS00523">
    <property type="entry name" value="SULFATASE_1"/>
    <property type="match status" value="1"/>
</dbReference>
<reference evidence="8 9" key="1">
    <citation type="submission" date="2020-08" db="EMBL/GenBank/DDBJ databases">
        <title>Genomic Encyclopedia of Type Strains, Phase IV (KMG-IV): sequencing the most valuable type-strain genomes for metagenomic binning, comparative biology and taxonomic classification.</title>
        <authorList>
            <person name="Goeker M."/>
        </authorList>
    </citation>
    <scope>NUCLEOTIDE SEQUENCE [LARGE SCALE GENOMIC DNA]</scope>
    <source>
        <strain evidence="8 9">DSM 12252</strain>
    </source>
</reference>
<dbReference type="InterPro" id="IPR050738">
    <property type="entry name" value="Sulfatase"/>
</dbReference>
<feature type="signal peptide" evidence="6">
    <location>
        <begin position="1"/>
        <end position="20"/>
    </location>
</feature>
<keyword evidence="3 8" id="KW-0378">Hydrolase</keyword>
<evidence type="ECO:0000256" key="1">
    <source>
        <dbReference type="ARBA" id="ARBA00008779"/>
    </source>
</evidence>